<dbReference type="Pfam" id="PF09972">
    <property type="entry name" value="DUF2207"/>
    <property type="match status" value="1"/>
</dbReference>
<gene>
    <name evidence="5" type="ORF">AXK61_08090</name>
</gene>
<dbReference type="InterPro" id="IPR018702">
    <property type="entry name" value="DUF2207"/>
</dbReference>
<feature type="domain" description="Predicted membrane protein YciQ-like C-terminal" evidence="4">
    <location>
        <begin position="281"/>
        <end position="491"/>
    </location>
</feature>
<feature type="transmembrane region" description="Helical" evidence="1">
    <location>
        <begin position="399"/>
        <end position="419"/>
    </location>
</feature>
<keyword evidence="1" id="KW-1133">Transmembrane helix</keyword>
<evidence type="ECO:0008006" key="7">
    <source>
        <dbReference type="Google" id="ProtNLM"/>
    </source>
</evidence>
<evidence type="ECO:0000313" key="5">
    <source>
        <dbReference type="EMBL" id="KXO90560.1"/>
    </source>
</evidence>
<evidence type="ECO:0000256" key="1">
    <source>
        <dbReference type="SAM" id="Phobius"/>
    </source>
</evidence>
<dbReference type="Proteomes" id="UP000070409">
    <property type="component" value="Unassembled WGS sequence"/>
</dbReference>
<accession>A0A137YX91</accession>
<protein>
    <recommendedName>
        <fullName evidence="7">DUF2207 domain-containing protein</fullName>
    </recommendedName>
</protein>
<feature type="domain" description="DUF2207" evidence="3">
    <location>
        <begin position="37"/>
        <end position="192"/>
    </location>
</feature>
<feature type="transmembrane region" description="Helical" evidence="1">
    <location>
        <begin position="225"/>
        <end position="246"/>
    </location>
</feature>
<reference evidence="5 6" key="1">
    <citation type="submission" date="2016-02" db="EMBL/GenBank/DDBJ databases">
        <authorList>
            <person name="Teng J.L."/>
            <person name="Tang Y."/>
            <person name="Huang Y."/>
            <person name="Guo F."/>
            <person name="Wei W."/>
            <person name="Chen J.H."/>
            <person name="Wong S.Y."/>
            <person name="Lau S.K."/>
            <person name="Woo P.C."/>
        </authorList>
    </citation>
    <scope>NUCLEOTIDE SEQUENCE [LARGE SCALE GENOMIC DNA]</scope>
    <source>
        <strain evidence="5 6">JCM 13375</strain>
    </source>
</reference>
<evidence type="ECO:0000259" key="4">
    <source>
        <dbReference type="Pfam" id="PF20990"/>
    </source>
</evidence>
<comment type="caution">
    <text evidence="5">The sequence shown here is derived from an EMBL/GenBank/DDBJ whole genome shotgun (WGS) entry which is preliminary data.</text>
</comment>
<organism evidence="5 6">
    <name type="scientific">Tsukamurella pseudospumae</name>
    <dbReference type="NCBI Taxonomy" id="239498"/>
    <lineage>
        <taxon>Bacteria</taxon>
        <taxon>Bacillati</taxon>
        <taxon>Actinomycetota</taxon>
        <taxon>Actinomycetes</taxon>
        <taxon>Mycobacteriales</taxon>
        <taxon>Tsukamurellaceae</taxon>
        <taxon>Tsukamurella</taxon>
    </lineage>
</organism>
<evidence type="ECO:0000313" key="6">
    <source>
        <dbReference type="Proteomes" id="UP000070409"/>
    </source>
</evidence>
<keyword evidence="1" id="KW-0472">Membrane</keyword>
<dbReference type="EMBL" id="LSRE01000048">
    <property type="protein sequence ID" value="KXO90560.1"/>
    <property type="molecule type" value="Genomic_DNA"/>
</dbReference>
<name>A0A137YX91_9ACTN</name>
<evidence type="ECO:0000259" key="3">
    <source>
        <dbReference type="Pfam" id="PF09972"/>
    </source>
</evidence>
<evidence type="ECO:0000256" key="2">
    <source>
        <dbReference type="SAM" id="SignalP"/>
    </source>
</evidence>
<feature type="transmembrane region" description="Helical" evidence="1">
    <location>
        <begin position="425"/>
        <end position="442"/>
    </location>
</feature>
<sequence>MRGAGLLGRPAAIVLVGLLAALFAVAPAAADPNGVGVDVAMDLRDDGTLGVTTTITAPTGRAVAQRLPLDVQVEGSRIQHFTVSDVKAENGTATVADGALQVSAPGGTTKVTYTVRGTVENGPELQQFTWPIAAGYTVDLERLTATFGSPAAAPDSPLCGIGSPGERRLCSMTETDATGHVSMQQTGLPKGKAAVFTVLLPARTVKADARFTSAAPSRAAEPGTAALIALSLGTVLALAAAGFALLRRRADDAAAESAGPTADLLVPAGAAGGRAGTVAFASPDGVLPGQVGALADGRVRPSDIGATVLDLAVRGYLWIAQLPGGDYQISRRAPLDDAVSPTERAVVDAILPDGAESTTTGELAGGARPVALSGARSAARASVIERGWVRTLPRARRTALAFAVAEVGAIAALICAFVGATVLWALAVIILGLGLTVAALLLPERTVAGSRLAAGVGGMRQYLIATNVGALPPEQRAQLFERGLPYAHAFGDLRGWVGTWGGTVGAPLDWYRSAQGPVAGLTTLGAVLDGVAAQAAAGEID</sequence>
<feature type="signal peptide" evidence="2">
    <location>
        <begin position="1"/>
        <end position="30"/>
    </location>
</feature>
<keyword evidence="6" id="KW-1185">Reference proteome</keyword>
<dbReference type="Pfam" id="PF20990">
    <property type="entry name" value="DUF2207_C"/>
    <property type="match status" value="1"/>
</dbReference>
<proteinExistence type="predicted"/>
<feature type="chain" id="PRO_5046332904" description="DUF2207 domain-containing protein" evidence="2">
    <location>
        <begin position="31"/>
        <end position="541"/>
    </location>
</feature>
<keyword evidence="1" id="KW-0812">Transmembrane</keyword>
<dbReference type="InterPro" id="IPR048389">
    <property type="entry name" value="YciQ-like_C"/>
</dbReference>
<keyword evidence="2" id="KW-0732">Signal</keyword>